<evidence type="ECO:0000256" key="4">
    <source>
        <dbReference type="ARBA" id="ARBA00023163"/>
    </source>
</evidence>
<feature type="domain" description="HTH tetR-type" evidence="7">
    <location>
        <begin position="50"/>
        <end position="110"/>
    </location>
</feature>
<gene>
    <name evidence="8" type="ORF">AB5J49_16570</name>
</gene>
<dbReference type="PROSITE" id="PS50977">
    <property type="entry name" value="HTH_TETR_2"/>
    <property type="match status" value="1"/>
</dbReference>
<keyword evidence="3 5" id="KW-0238">DNA-binding</keyword>
<dbReference type="RefSeq" id="WP_369169404.1">
    <property type="nucleotide sequence ID" value="NZ_CP163439.1"/>
</dbReference>
<dbReference type="EMBL" id="CP163439">
    <property type="protein sequence ID" value="XDQ34825.1"/>
    <property type="molecule type" value="Genomic_DNA"/>
</dbReference>
<dbReference type="Gene3D" id="1.10.10.60">
    <property type="entry name" value="Homeodomain-like"/>
    <property type="match status" value="1"/>
</dbReference>
<dbReference type="Pfam" id="PF00440">
    <property type="entry name" value="TetR_N"/>
    <property type="match status" value="1"/>
</dbReference>
<protein>
    <submittedName>
        <fullName evidence="8">TetR/AcrR family transcriptional regulator</fullName>
    </submittedName>
</protein>
<feature type="compositionally biased region" description="Gly residues" evidence="6">
    <location>
        <begin position="14"/>
        <end position="24"/>
    </location>
</feature>
<feature type="compositionally biased region" description="Basic and acidic residues" evidence="6">
    <location>
        <begin position="25"/>
        <end position="42"/>
    </location>
</feature>
<proteinExistence type="predicted"/>
<dbReference type="InterPro" id="IPR009057">
    <property type="entry name" value="Homeodomain-like_sf"/>
</dbReference>
<dbReference type="AlphaFoldDB" id="A0AB39PVQ6"/>
<dbReference type="InterPro" id="IPR001647">
    <property type="entry name" value="HTH_TetR"/>
</dbReference>
<feature type="DNA-binding region" description="H-T-H motif" evidence="5">
    <location>
        <begin position="73"/>
        <end position="92"/>
    </location>
</feature>
<evidence type="ECO:0000259" key="7">
    <source>
        <dbReference type="PROSITE" id="PS50977"/>
    </source>
</evidence>
<evidence type="ECO:0000256" key="6">
    <source>
        <dbReference type="SAM" id="MobiDB-lite"/>
    </source>
</evidence>
<dbReference type="PANTHER" id="PTHR30055:SF151">
    <property type="entry name" value="TRANSCRIPTIONAL REGULATORY PROTEIN"/>
    <property type="match status" value="1"/>
</dbReference>
<dbReference type="SUPFAM" id="SSF46689">
    <property type="entry name" value="Homeodomain-like"/>
    <property type="match status" value="1"/>
</dbReference>
<reference evidence="8" key="1">
    <citation type="submission" date="2024-07" db="EMBL/GenBank/DDBJ databases">
        <authorList>
            <person name="Yu S.T."/>
        </authorList>
    </citation>
    <scope>NUCLEOTIDE SEQUENCE</scope>
    <source>
        <strain evidence="8">R28</strain>
    </source>
</reference>
<name>A0AB39PVQ6_9ACTN</name>
<dbReference type="InterPro" id="IPR004111">
    <property type="entry name" value="Repressor_TetR_C"/>
</dbReference>
<dbReference type="Gene3D" id="1.10.357.10">
    <property type="entry name" value="Tetracycline Repressor, domain 2"/>
    <property type="match status" value="1"/>
</dbReference>
<dbReference type="InterPro" id="IPR036271">
    <property type="entry name" value="Tet_transcr_reg_TetR-rel_C_sf"/>
</dbReference>
<evidence type="ECO:0000256" key="1">
    <source>
        <dbReference type="ARBA" id="ARBA00022491"/>
    </source>
</evidence>
<dbReference type="InterPro" id="IPR050109">
    <property type="entry name" value="HTH-type_TetR-like_transc_reg"/>
</dbReference>
<feature type="compositionally biased region" description="Basic and acidic residues" evidence="6">
    <location>
        <begin position="1"/>
        <end position="11"/>
    </location>
</feature>
<evidence type="ECO:0000256" key="3">
    <source>
        <dbReference type="ARBA" id="ARBA00023125"/>
    </source>
</evidence>
<sequence>MAVRKKDDGKGRGKGQGKGEGTGGSEHESKVVEPSLWERMERPAPTPRASLTLERIATAAVEIADEEGGDAVTMRRLAQKLGVAPMAAYRHVAGKDDLWALMIDRVSRELTVPDDVADWREVLRSFALQTREMMLAHPWTGSMPTPLISLTPSRMAMAERQLATLASSGLDADSMMAAFRAVSSYVHGSTQSEIALRAYKERHGWASGDETRQALAPQMNYLMSTGRYPTFERYGLSAARKDDRAWEFEFGLDCVLDGIAERLGI</sequence>
<feature type="region of interest" description="Disordered" evidence="6">
    <location>
        <begin position="1"/>
        <end position="44"/>
    </location>
</feature>
<dbReference type="GO" id="GO:0045892">
    <property type="term" value="P:negative regulation of DNA-templated transcription"/>
    <property type="evidence" value="ECO:0007669"/>
    <property type="project" value="InterPro"/>
</dbReference>
<evidence type="ECO:0000256" key="5">
    <source>
        <dbReference type="PROSITE-ProRule" id="PRU00335"/>
    </source>
</evidence>
<dbReference type="Pfam" id="PF02909">
    <property type="entry name" value="TetR_C_1"/>
    <property type="match status" value="1"/>
</dbReference>
<keyword evidence="2" id="KW-0805">Transcription regulation</keyword>
<dbReference type="PRINTS" id="PR00400">
    <property type="entry name" value="TETREPRESSOR"/>
</dbReference>
<accession>A0AB39PVQ6</accession>
<dbReference type="GO" id="GO:0003700">
    <property type="term" value="F:DNA-binding transcription factor activity"/>
    <property type="evidence" value="ECO:0007669"/>
    <property type="project" value="TreeGrafter"/>
</dbReference>
<dbReference type="GO" id="GO:0000976">
    <property type="term" value="F:transcription cis-regulatory region binding"/>
    <property type="evidence" value="ECO:0007669"/>
    <property type="project" value="TreeGrafter"/>
</dbReference>
<evidence type="ECO:0000256" key="2">
    <source>
        <dbReference type="ARBA" id="ARBA00023015"/>
    </source>
</evidence>
<dbReference type="PANTHER" id="PTHR30055">
    <property type="entry name" value="HTH-TYPE TRANSCRIPTIONAL REGULATOR RUTR"/>
    <property type="match status" value="1"/>
</dbReference>
<keyword evidence="1" id="KW-0678">Repressor</keyword>
<dbReference type="GO" id="GO:0046677">
    <property type="term" value="P:response to antibiotic"/>
    <property type="evidence" value="ECO:0007669"/>
    <property type="project" value="InterPro"/>
</dbReference>
<evidence type="ECO:0000313" key="8">
    <source>
        <dbReference type="EMBL" id="XDQ34825.1"/>
    </source>
</evidence>
<dbReference type="SUPFAM" id="SSF48498">
    <property type="entry name" value="Tetracyclin repressor-like, C-terminal domain"/>
    <property type="match status" value="1"/>
</dbReference>
<organism evidence="8">
    <name type="scientific">Streptomyces sp. R28</name>
    <dbReference type="NCBI Taxonomy" id="3238628"/>
    <lineage>
        <taxon>Bacteria</taxon>
        <taxon>Bacillati</taxon>
        <taxon>Actinomycetota</taxon>
        <taxon>Actinomycetes</taxon>
        <taxon>Kitasatosporales</taxon>
        <taxon>Streptomycetaceae</taxon>
        <taxon>Streptomyces</taxon>
    </lineage>
</organism>
<keyword evidence="4" id="KW-0804">Transcription</keyword>
<dbReference type="InterPro" id="IPR003012">
    <property type="entry name" value="Tet_transcr_reg_TetR"/>
</dbReference>